<gene>
    <name evidence="1" type="ORF">EWV81_15580</name>
</gene>
<comment type="caution">
    <text evidence="1">The sequence shown here is derived from an EMBL/GenBank/DDBJ whole genome shotgun (WGS) entry which is preliminary data.</text>
</comment>
<dbReference type="AlphaFoldDB" id="A0A552DN93"/>
<evidence type="ECO:0000313" key="2">
    <source>
        <dbReference type="Proteomes" id="UP000319313"/>
    </source>
</evidence>
<evidence type="ECO:0000313" key="1">
    <source>
        <dbReference type="EMBL" id="TRU23678.1"/>
    </source>
</evidence>
<sequence length="151" mass="17397">MSAKFCLLIPSKILQIEKHFGQKLDSWLAEAEAANISNRGLSNYALCSLSEFQKYPDVNLNLPDNIGDRYYVIDWGFSFMSDAILRDFLSWLAQIYVYGEVGILTYWSDELRRFPAIKITNKLNNINDLSVNKLPLDELLFFSLEKVNETS</sequence>
<dbReference type="EMBL" id="SFBL01000142">
    <property type="protein sequence ID" value="TRU23678.1"/>
    <property type="molecule type" value="Genomic_DNA"/>
</dbReference>
<proteinExistence type="predicted"/>
<reference evidence="1 2" key="1">
    <citation type="submission" date="2019-01" db="EMBL/GenBank/DDBJ databases">
        <title>Coherence of Microcystis species and biogeography revealed through population genomics.</title>
        <authorList>
            <person name="Perez-Carrascal O.M."/>
            <person name="Terrat Y."/>
            <person name="Giani A."/>
            <person name="Fortin N."/>
            <person name="Tromas N."/>
            <person name="Shapiro B.J."/>
        </authorList>
    </citation>
    <scope>NUCLEOTIDE SEQUENCE [LARGE SCALE GENOMIC DNA]</scope>
    <source>
        <strain evidence="1">Ma_SC_T_19800800_S464</strain>
    </source>
</reference>
<name>A0A552DN93_MICAE</name>
<protein>
    <submittedName>
        <fullName evidence="1">Uncharacterized protein</fullName>
    </submittedName>
</protein>
<accession>A0A552DN93</accession>
<dbReference type="Proteomes" id="UP000319313">
    <property type="component" value="Unassembled WGS sequence"/>
</dbReference>
<organism evidence="1 2">
    <name type="scientific">Microcystis aeruginosa Ma_SC_T_19800800_S464</name>
    <dbReference type="NCBI Taxonomy" id="2486257"/>
    <lineage>
        <taxon>Bacteria</taxon>
        <taxon>Bacillati</taxon>
        <taxon>Cyanobacteriota</taxon>
        <taxon>Cyanophyceae</taxon>
        <taxon>Oscillatoriophycideae</taxon>
        <taxon>Chroococcales</taxon>
        <taxon>Microcystaceae</taxon>
        <taxon>Microcystis</taxon>
    </lineage>
</organism>